<evidence type="ECO:0000256" key="1">
    <source>
        <dbReference type="ARBA" id="ARBA00004651"/>
    </source>
</evidence>
<dbReference type="PANTHER" id="PTHR21143:SF104">
    <property type="entry name" value="GUSTATORY RECEPTOR 8A-RELATED"/>
    <property type="match status" value="1"/>
</dbReference>
<sequence length="1219" mass="140567">MGRWFVVHNVRETFQPFYYLQKATGLAPFHLTRAAGNGKIEPYCAFGYTASFILVYSYAIYSYLFMTNTGHLYISKILTVMENGYMFSEFVVTTLAIMFALVVRDRVVQMFALLSEIDDQLKVLQHSIDHSRQHRLLTVFCVILLGSFLVLLSVTVETMMSSVEMFVVPILDLIALTISSFGFLLQIIQFTVMVLLLLTRYNAINKSFSLQLKYLGVNPPFSCDRKRTRLPYRCVNVLYIILSTLFYGYLLFSISLDSSVMRANLKSRIVHRMHDLYFVLRYITVIVVQVHFFNNGGEINRLFRTLNSISNSLALLANRKGHASKLRFFGTVRFAKVIRIFALLYPFGCLILTFSLLKLLKRNQLVGHLFQFVRLLYFITYVHLWMQATLAALLVLSRYEALKNLFGNVYETVRPFMNLLALFGLAPFGYRLTMKPINRYYEMVYALLYIGLYTYALYAFIFVANVGDFHPSIIIGTIHCINLCCQYLTLVFAIIFAWAVKTRIVAVLSMVHECDLQLSGFSPPIDHRRRHMKLSFLAVGIVLSHFLLIAINLPLILELDPTVELSLKEFLPSSMFGLCFLLQICQFLFFLLVLKDRYSAINRAFSAMLTPNEDALKAFECFTVMVKCLGLYPPVTCSRKRSVLRYKLCNLLTIAFSATFYGFLLLFHSLDLETIKLGSGSLITSRMHDFYFVSRYLTVVAVLLHSFINQDSVDQLFRLLNEVSSVVVNLNKTPGASIGYFGTQSFARHLRWLSLVYPLMFVAMTGIVERWLPNYGIQVHAFNVVRFLYFYSYVHMWVQAILTLFLVLSRFTALNCLFRSTEAFKPFLLLLKCLGLTPFFKNATNRRLLSALNVIILLLIGTLYINGPCRQIRRDMLRFQSSPLAVNSRIFTYLLGTLVYHLTMVVNFLHRHRLCELFQAFVNIDRDLQQVGVRINYRMHRFLITAGMVCFLCGIFVTSALVYAYKITVLNNQPNFDGRWYYNMFSFVYYNAAFPTITSYFTIVLWFLLVRFERLAMAIRMYFPTSPAAVGNRSEFAICSEKEQINVLKQIKILHDKLNDVVELVNYCFSVQITFCVGLCFVIGVVCSFGLFRAFIYRNELFYMGVLNFIWYMYYLFFVLFFIAVGSKITREGKRIGILVHKAINCSSSSAVINELNLFSQQLLHRSPVITCGLFVYDWTLWYTMIGATATYLIILIQFDVSFPNLVNVNATAMYRGGT</sequence>
<keyword evidence="6" id="KW-0675">Receptor</keyword>
<feature type="transmembrane region" description="Helical" evidence="8">
    <location>
        <begin position="942"/>
        <end position="967"/>
    </location>
</feature>
<keyword evidence="3 8" id="KW-0812">Transmembrane</keyword>
<protein>
    <recommendedName>
        <fullName evidence="10">Gustatory receptor</fullName>
    </recommendedName>
</protein>
<name>A0A182R551_ANOFN</name>
<feature type="transmembrane region" description="Helical" evidence="8">
    <location>
        <begin position="848"/>
        <end position="867"/>
    </location>
</feature>
<feature type="transmembrane region" description="Helical" evidence="8">
    <location>
        <begin position="1073"/>
        <end position="1096"/>
    </location>
</feature>
<feature type="transmembrane region" description="Helical" evidence="8">
    <location>
        <begin position="473"/>
        <end position="500"/>
    </location>
</feature>
<dbReference type="GO" id="GO:0008049">
    <property type="term" value="P:male courtship behavior"/>
    <property type="evidence" value="ECO:0007669"/>
    <property type="project" value="TreeGrafter"/>
</dbReference>
<evidence type="ECO:0008006" key="10">
    <source>
        <dbReference type="Google" id="ProtNLM"/>
    </source>
</evidence>
<feature type="transmembrane region" description="Helical" evidence="8">
    <location>
        <begin position="84"/>
        <end position="103"/>
    </location>
</feature>
<feature type="transmembrane region" description="Helical" evidence="8">
    <location>
        <begin position="337"/>
        <end position="360"/>
    </location>
</feature>
<dbReference type="GO" id="GO:0030424">
    <property type="term" value="C:axon"/>
    <property type="evidence" value="ECO:0007669"/>
    <property type="project" value="TreeGrafter"/>
</dbReference>
<organism evidence="9">
    <name type="scientific">Anopheles funestus</name>
    <name type="common">African malaria mosquito</name>
    <dbReference type="NCBI Taxonomy" id="62324"/>
    <lineage>
        <taxon>Eukaryota</taxon>
        <taxon>Metazoa</taxon>
        <taxon>Ecdysozoa</taxon>
        <taxon>Arthropoda</taxon>
        <taxon>Hexapoda</taxon>
        <taxon>Insecta</taxon>
        <taxon>Pterygota</taxon>
        <taxon>Neoptera</taxon>
        <taxon>Endopterygota</taxon>
        <taxon>Diptera</taxon>
        <taxon>Nematocera</taxon>
        <taxon>Culicoidea</taxon>
        <taxon>Culicidae</taxon>
        <taxon>Anophelinae</taxon>
        <taxon>Anopheles</taxon>
    </lineage>
</organism>
<feature type="transmembrane region" description="Helical" evidence="8">
    <location>
        <begin position="416"/>
        <end position="433"/>
    </location>
</feature>
<dbReference type="VEuPathDB" id="VectorBase:AFUN2_010524"/>
<dbReference type="GO" id="GO:0043025">
    <property type="term" value="C:neuronal cell body"/>
    <property type="evidence" value="ECO:0007669"/>
    <property type="project" value="TreeGrafter"/>
</dbReference>
<feature type="transmembrane region" description="Helical" evidence="8">
    <location>
        <begin position="890"/>
        <end position="909"/>
    </location>
</feature>
<feature type="transmembrane region" description="Helical" evidence="8">
    <location>
        <begin position="445"/>
        <end position="467"/>
    </location>
</feature>
<dbReference type="GO" id="GO:0005886">
    <property type="term" value="C:plasma membrane"/>
    <property type="evidence" value="ECO:0007669"/>
    <property type="project" value="UniProtKB-SubCell"/>
</dbReference>
<dbReference type="GO" id="GO:0030425">
    <property type="term" value="C:dendrite"/>
    <property type="evidence" value="ECO:0007669"/>
    <property type="project" value="TreeGrafter"/>
</dbReference>
<reference evidence="9" key="1">
    <citation type="submission" date="2020-05" db="UniProtKB">
        <authorList>
            <consortium name="EnsemblMetazoa"/>
        </authorList>
    </citation>
    <scope>IDENTIFICATION</scope>
    <source>
        <strain evidence="9">FUMOZ</strain>
    </source>
</reference>
<feature type="transmembrane region" description="Helical" evidence="8">
    <location>
        <begin position="235"/>
        <end position="256"/>
    </location>
</feature>
<dbReference type="EnsemblMetazoa" id="AFUN001293-RA">
    <property type="protein sequence ID" value="AFUN001293-PA"/>
    <property type="gene ID" value="AFUN001293"/>
</dbReference>
<evidence type="ECO:0000256" key="8">
    <source>
        <dbReference type="SAM" id="Phobius"/>
    </source>
</evidence>
<dbReference type="GO" id="GO:0007635">
    <property type="term" value="P:chemosensory behavior"/>
    <property type="evidence" value="ECO:0007669"/>
    <property type="project" value="TreeGrafter"/>
</dbReference>
<dbReference type="GO" id="GO:0007165">
    <property type="term" value="P:signal transduction"/>
    <property type="evidence" value="ECO:0007669"/>
    <property type="project" value="UniProtKB-KW"/>
</dbReference>
<comment type="subcellular location">
    <subcellularLocation>
        <location evidence="1">Cell membrane</location>
        <topology evidence="1">Multi-pass membrane protein</topology>
    </subcellularLocation>
</comment>
<dbReference type="AlphaFoldDB" id="A0A182R551"/>
<keyword evidence="5 8" id="KW-0472">Membrane</keyword>
<proteinExistence type="predicted"/>
<dbReference type="Pfam" id="PF08395">
    <property type="entry name" value="7tm_7"/>
    <property type="match status" value="2"/>
</dbReference>
<evidence type="ECO:0000256" key="2">
    <source>
        <dbReference type="ARBA" id="ARBA00022475"/>
    </source>
</evidence>
<feature type="transmembrane region" description="Helical" evidence="8">
    <location>
        <begin position="1102"/>
        <end position="1125"/>
    </location>
</feature>
<feature type="transmembrane region" description="Helical" evidence="8">
    <location>
        <begin position="372"/>
        <end position="396"/>
    </location>
</feature>
<dbReference type="GO" id="GO:0050909">
    <property type="term" value="P:sensory perception of taste"/>
    <property type="evidence" value="ECO:0007669"/>
    <property type="project" value="InterPro"/>
</dbReference>
<feature type="transmembrane region" description="Helical" evidence="8">
    <location>
        <begin position="534"/>
        <end position="555"/>
    </location>
</feature>
<dbReference type="PANTHER" id="PTHR21143">
    <property type="entry name" value="INVERTEBRATE GUSTATORY RECEPTOR"/>
    <property type="match status" value="1"/>
</dbReference>
<feature type="transmembrane region" description="Helical" evidence="8">
    <location>
        <begin position="750"/>
        <end position="768"/>
    </location>
</feature>
<dbReference type="STRING" id="62324.A0A182R551"/>
<feature type="transmembrane region" description="Helical" evidence="8">
    <location>
        <begin position="690"/>
        <end position="708"/>
    </location>
</feature>
<evidence type="ECO:0000256" key="3">
    <source>
        <dbReference type="ARBA" id="ARBA00022692"/>
    </source>
</evidence>
<feature type="transmembrane region" description="Helical" evidence="8">
    <location>
        <begin position="174"/>
        <end position="198"/>
    </location>
</feature>
<feature type="transmembrane region" description="Helical" evidence="8">
    <location>
        <begin position="136"/>
        <end position="154"/>
    </location>
</feature>
<evidence type="ECO:0000313" key="9">
    <source>
        <dbReference type="EnsemblMetazoa" id="AFUN001293-PA"/>
    </source>
</evidence>
<feature type="transmembrane region" description="Helical" evidence="8">
    <location>
        <begin position="648"/>
        <end position="670"/>
    </location>
</feature>
<dbReference type="InterPro" id="IPR013604">
    <property type="entry name" value="7TM_chemorcpt"/>
</dbReference>
<evidence type="ECO:0000256" key="7">
    <source>
        <dbReference type="ARBA" id="ARBA00023224"/>
    </source>
</evidence>
<feature type="transmembrane region" description="Helical" evidence="8">
    <location>
        <begin position="43"/>
        <end position="64"/>
    </location>
</feature>
<keyword evidence="4 8" id="KW-1133">Transmembrane helix</keyword>
<feature type="transmembrane region" description="Helical" evidence="8">
    <location>
        <begin position="788"/>
        <end position="809"/>
    </location>
</feature>
<evidence type="ECO:0000256" key="4">
    <source>
        <dbReference type="ARBA" id="ARBA00022989"/>
    </source>
</evidence>
<feature type="transmembrane region" description="Helical" evidence="8">
    <location>
        <begin position="575"/>
        <end position="594"/>
    </location>
</feature>
<keyword evidence="7" id="KW-0807">Transducer</keyword>
<evidence type="ECO:0000256" key="6">
    <source>
        <dbReference type="ARBA" id="ARBA00023170"/>
    </source>
</evidence>
<feature type="transmembrane region" description="Helical" evidence="8">
    <location>
        <begin position="987"/>
        <end position="1010"/>
    </location>
</feature>
<dbReference type="VEuPathDB" id="VectorBase:AFUN001293"/>
<evidence type="ECO:0000256" key="5">
    <source>
        <dbReference type="ARBA" id="ARBA00023136"/>
    </source>
</evidence>
<keyword evidence="2" id="KW-1003">Cell membrane</keyword>
<accession>A0A182R551</accession>